<evidence type="ECO:0000256" key="4">
    <source>
        <dbReference type="ARBA" id="ARBA00023125"/>
    </source>
</evidence>
<dbReference type="GO" id="GO:0005524">
    <property type="term" value="F:ATP binding"/>
    <property type="evidence" value="ECO:0007669"/>
    <property type="project" value="UniProtKB-KW"/>
</dbReference>
<organism evidence="8 9">
    <name type="scientific">Lutispora thermophila DSM 19022</name>
    <dbReference type="NCBI Taxonomy" id="1122184"/>
    <lineage>
        <taxon>Bacteria</taxon>
        <taxon>Bacillati</taxon>
        <taxon>Bacillota</taxon>
        <taxon>Clostridia</taxon>
        <taxon>Lutisporales</taxon>
        <taxon>Lutisporaceae</taxon>
        <taxon>Lutispora</taxon>
    </lineage>
</organism>
<dbReference type="Pfam" id="PF02954">
    <property type="entry name" value="HTH_8"/>
    <property type="match status" value="1"/>
</dbReference>
<gene>
    <name evidence="8" type="ORF">SAMN02745176_02861</name>
</gene>
<dbReference type="EMBL" id="FQZS01000022">
    <property type="protein sequence ID" value="SHJ23636.1"/>
    <property type="molecule type" value="Genomic_DNA"/>
</dbReference>
<keyword evidence="9" id="KW-1185">Reference proteome</keyword>
<dbReference type="InterPro" id="IPR003593">
    <property type="entry name" value="AAA+_ATPase"/>
</dbReference>
<feature type="domain" description="Sigma-54 factor interaction" evidence="6">
    <location>
        <begin position="153"/>
        <end position="381"/>
    </location>
</feature>
<dbReference type="InterPro" id="IPR002078">
    <property type="entry name" value="Sigma_54_int"/>
</dbReference>
<dbReference type="Pfam" id="PF00158">
    <property type="entry name" value="Sigma54_activat"/>
    <property type="match status" value="1"/>
</dbReference>
<evidence type="ECO:0000256" key="3">
    <source>
        <dbReference type="ARBA" id="ARBA00023015"/>
    </source>
</evidence>
<dbReference type="STRING" id="1122184.SAMN02745176_02861"/>
<dbReference type="Gene3D" id="3.40.50.300">
    <property type="entry name" value="P-loop containing nucleotide triphosphate hydrolases"/>
    <property type="match status" value="1"/>
</dbReference>
<feature type="domain" description="PAS" evidence="7">
    <location>
        <begin position="7"/>
        <end position="58"/>
    </location>
</feature>
<evidence type="ECO:0000313" key="9">
    <source>
        <dbReference type="Proteomes" id="UP000184442"/>
    </source>
</evidence>
<dbReference type="SUPFAM" id="SSF55785">
    <property type="entry name" value="PYP-like sensor domain (PAS domain)"/>
    <property type="match status" value="1"/>
</dbReference>
<dbReference type="SMART" id="SM00382">
    <property type="entry name" value="AAA"/>
    <property type="match status" value="1"/>
</dbReference>
<dbReference type="Pfam" id="PF00989">
    <property type="entry name" value="PAS"/>
    <property type="match status" value="1"/>
</dbReference>
<protein>
    <submittedName>
        <fullName evidence="8">Arginine utilization regulatory protein</fullName>
    </submittedName>
</protein>
<dbReference type="PANTHER" id="PTHR32071:SF74">
    <property type="entry name" value="TRANSCRIPTIONAL ACTIVATOR ROCR"/>
    <property type="match status" value="1"/>
</dbReference>
<name>A0A1M6HNF0_9FIRM</name>
<dbReference type="SUPFAM" id="SSF52540">
    <property type="entry name" value="P-loop containing nucleoside triphosphate hydrolases"/>
    <property type="match status" value="1"/>
</dbReference>
<dbReference type="PRINTS" id="PR01590">
    <property type="entry name" value="HTHFIS"/>
</dbReference>
<dbReference type="Gene3D" id="1.10.8.60">
    <property type="match status" value="1"/>
</dbReference>
<dbReference type="PANTHER" id="PTHR32071">
    <property type="entry name" value="TRANSCRIPTIONAL REGULATORY PROTEIN"/>
    <property type="match status" value="1"/>
</dbReference>
<dbReference type="InterPro" id="IPR025943">
    <property type="entry name" value="Sigma_54_int_dom_ATP-bd_2"/>
</dbReference>
<evidence type="ECO:0000259" key="7">
    <source>
        <dbReference type="PROSITE" id="PS50112"/>
    </source>
</evidence>
<evidence type="ECO:0000313" key="8">
    <source>
        <dbReference type="EMBL" id="SHJ23636.1"/>
    </source>
</evidence>
<dbReference type="InterPro" id="IPR000014">
    <property type="entry name" value="PAS"/>
</dbReference>
<evidence type="ECO:0000259" key="6">
    <source>
        <dbReference type="PROSITE" id="PS50045"/>
    </source>
</evidence>
<proteinExistence type="predicted"/>
<evidence type="ECO:0000256" key="5">
    <source>
        <dbReference type="ARBA" id="ARBA00023163"/>
    </source>
</evidence>
<keyword evidence="4" id="KW-0238">DNA-binding</keyword>
<dbReference type="PROSITE" id="PS00676">
    <property type="entry name" value="SIGMA54_INTERACT_2"/>
    <property type="match status" value="1"/>
</dbReference>
<dbReference type="SUPFAM" id="SSF46689">
    <property type="entry name" value="Homeodomain-like"/>
    <property type="match status" value="1"/>
</dbReference>
<dbReference type="Gene3D" id="1.10.10.60">
    <property type="entry name" value="Homeodomain-like"/>
    <property type="match status" value="1"/>
</dbReference>
<dbReference type="FunFam" id="3.40.50.300:FF:000006">
    <property type="entry name" value="DNA-binding transcriptional regulator NtrC"/>
    <property type="match status" value="1"/>
</dbReference>
<dbReference type="PROSITE" id="PS50045">
    <property type="entry name" value="SIGMA54_INTERACT_4"/>
    <property type="match status" value="1"/>
</dbReference>
<evidence type="ECO:0000256" key="2">
    <source>
        <dbReference type="ARBA" id="ARBA00022840"/>
    </source>
</evidence>
<dbReference type="PROSITE" id="PS50112">
    <property type="entry name" value="PAS"/>
    <property type="match status" value="1"/>
</dbReference>
<dbReference type="InterPro" id="IPR002197">
    <property type="entry name" value="HTH_Fis"/>
</dbReference>
<dbReference type="SMART" id="SM00091">
    <property type="entry name" value="PAS"/>
    <property type="match status" value="1"/>
</dbReference>
<dbReference type="InterPro" id="IPR058031">
    <property type="entry name" value="AAA_lid_NorR"/>
</dbReference>
<sequence>MALNMLYKSILETIIDNIDAGIHVVDHEGKTIFYNRVMGELEGLEIEEVMGKSILEIFPSLNEDTSTLLTVMKSRKAIYNKNQSYLNSHGKQINTVNSTIPFKISPDKYGAVEIAKDVTKVKELSEKVQILQQVLAGRDPNKEEIKGYTFKSIIGEEDDFLNIVSLAKTAAKSSSTVLIYGETGTGKELFAQSIHYESNRCNKPFIAQNCAAIPESLLEGILFGTVKGSYTGAVNRPGLFEQAHGGTILLDEINSMGLQLQAKLLRVLQEGYIRRVGGLNDIPCDVRIIATTNEEPQKSVASGALRKDLYYRLNVIYLRIPPLRERKSDIPLLAEYFIKKFNTILNKDVWDISNEVKNAFMRYDWPGNVRELENSIEGAMNMVTKDHILKPQHFSNMKEIFDNRRNDNNYRVLIHEGMSLDEIIENVEKELIIEALKECSFNITKSANKLGIKRQNLQHKIKKYKIRIED</sequence>
<dbReference type="InterPro" id="IPR025662">
    <property type="entry name" value="Sigma_54_int_dom_ATP-bd_1"/>
</dbReference>
<dbReference type="GO" id="GO:0006355">
    <property type="term" value="P:regulation of DNA-templated transcription"/>
    <property type="evidence" value="ECO:0007669"/>
    <property type="project" value="InterPro"/>
</dbReference>
<dbReference type="PROSITE" id="PS00688">
    <property type="entry name" value="SIGMA54_INTERACT_3"/>
    <property type="match status" value="1"/>
</dbReference>
<dbReference type="RefSeq" id="WP_073026853.1">
    <property type="nucleotide sequence ID" value="NZ_FQZS01000022.1"/>
</dbReference>
<dbReference type="Pfam" id="PF25601">
    <property type="entry name" value="AAA_lid_14"/>
    <property type="match status" value="1"/>
</dbReference>
<dbReference type="InterPro" id="IPR025944">
    <property type="entry name" value="Sigma_54_int_dom_CS"/>
</dbReference>
<dbReference type="InterPro" id="IPR013767">
    <property type="entry name" value="PAS_fold"/>
</dbReference>
<dbReference type="PROSITE" id="PS00675">
    <property type="entry name" value="SIGMA54_INTERACT_1"/>
    <property type="match status" value="1"/>
</dbReference>
<keyword evidence="1" id="KW-0547">Nucleotide-binding</keyword>
<keyword evidence="3" id="KW-0805">Transcription regulation</keyword>
<keyword evidence="2" id="KW-0067">ATP-binding</keyword>
<reference evidence="8 9" key="1">
    <citation type="submission" date="2016-11" db="EMBL/GenBank/DDBJ databases">
        <authorList>
            <person name="Jaros S."/>
            <person name="Januszkiewicz K."/>
            <person name="Wedrychowicz H."/>
        </authorList>
    </citation>
    <scope>NUCLEOTIDE SEQUENCE [LARGE SCALE GENOMIC DNA]</scope>
    <source>
        <strain evidence="8 9">DSM 19022</strain>
    </source>
</reference>
<accession>A0A1M6HNF0</accession>
<dbReference type="Gene3D" id="3.30.450.20">
    <property type="entry name" value="PAS domain"/>
    <property type="match status" value="1"/>
</dbReference>
<dbReference type="GO" id="GO:0043565">
    <property type="term" value="F:sequence-specific DNA binding"/>
    <property type="evidence" value="ECO:0007669"/>
    <property type="project" value="InterPro"/>
</dbReference>
<dbReference type="InterPro" id="IPR035965">
    <property type="entry name" value="PAS-like_dom_sf"/>
</dbReference>
<dbReference type="InterPro" id="IPR009057">
    <property type="entry name" value="Homeodomain-like_sf"/>
</dbReference>
<keyword evidence="5" id="KW-0804">Transcription</keyword>
<dbReference type="AlphaFoldDB" id="A0A1M6HNF0"/>
<dbReference type="CDD" id="cd00009">
    <property type="entry name" value="AAA"/>
    <property type="match status" value="1"/>
</dbReference>
<dbReference type="Proteomes" id="UP000184442">
    <property type="component" value="Unassembled WGS sequence"/>
</dbReference>
<evidence type="ECO:0000256" key="1">
    <source>
        <dbReference type="ARBA" id="ARBA00022741"/>
    </source>
</evidence>
<dbReference type="NCBIfam" id="TIGR00229">
    <property type="entry name" value="sensory_box"/>
    <property type="match status" value="1"/>
</dbReference>
<dbReference type="OrthoDB" id="9803970at2"/>
<dbReference type="InterPro" id="IPR027417">
    <property type="entry name" value="P-loop_NTPase"/>
</dbReference>